<dbReference type="Pfam" id="PF04356">
    <property type="entry name" value="DUF489"/>
    <property type="match status" value="1"/>
</dbReference>
<dbReference type="PANTHER" id="PTHR38100:SF1">
    <property type="entry name" value="HIGH FREQUENCY LYSOGENIZATION PROTEIN HFLD"/>
    <property type="match status" value="1"/>
</dbReference>
<comment type="subcellular location">
    <subcellularLocation>
        <location evidence="4">Cytoplasm</location>
    </subcellularLocation>
    <subcellularLocation>
        <location evidence="4">Cell membrane</location>
        <topology evidence="4">Peripheral membrane protein</topology>
        <orientation evidence="4">Cytoplasmic side</orientation>
    </subcellularLocation>
</comment>
<dbReference type="GO" id="GO:0005737">
    <property type="term" value="C:cytoplasm"/>
    <property type="evidence" value="ECO:0007669"/>
    <property type="project" value="UniProtKB-SubCell"/>
</dbReference>
<dbReference type="Gene3D" id="1.10.3890.10">
    <property type="entry name" value="HflD-like"/>
    <property type="match status" value="1"/>
</dbReference>
<dbReference type="EMBL" id="MSLT01000012">
    <property type="protein sequence ID" value="OUD14245.1"/>
    <property type="molecule type" value="Genomic_DNA"/>
</dbReference>
<dbReference type="PANTHER" id="PTHR38100">
    <property type="entry name" value="HIGH FREQUENCY LYSOGENIZATION PROTEIN HFLD"/>
    <property type="match status" value="1"/>
</dbReference>
<dbReference type="Proteomes" id="UP000194798">
    <property type="component" value="Unassembled WGS sequence"/>
</dbReference>
<dbReference type="InterPro" id="IPR007451">
    <property type="entry name" value="HflD"/>
</dbReference>
<evidence type="ECO:0000256" key="4">
    <source>
        <dbReference type="HAMAP-Rule" id="MF_00695"/>
    </source>
</evidence>
<name>A0A251X8I7_9GAMM</name>
<keyword evidence="2 4" id="KW-0963">Cytoplasm</keyword>
<dbReference type="GO" id="GO:0005886">
    <property type="term" value="C:plasma membrane"/>
    <property type="evidence" value="ECO:0007669"/>
    <property type="project" value="UniProtKB-SubCell"/>
</dbReference>
<reference evidence="5 6" key="1">
    <citation type="submission" date="2016-12" db="EMBL/GenBank/DDBJ databases">
        <title>Thioflexothrix psekupsii D3 genome sequencing and assembly.</title>
        <authorList>
            <person name="Fomenkov A."/>
            <person name="Vincze T."/>
            <person name="Grabovich M."/>
            <person name="Anton B.P."/>
            <person name="Dubinina G."/>
            <person name="Orlova M."/>
            <person name="Belousova E."/>
            <person name="Roberts R.J."/>
        </authorList>
    </citation>
    <scope>NUCLEOTIDE SEQUENCE [LARGE SCALE GENOMIC DNA]</scope>
    <source>
        <strain evidence="5">D3</strain>
    </source>
</reference>
<proteinExistence type="inferred from homology"/>
<dbReference type="NCBIfam" id="NF001246">
    <property type="entry name" value="PRK00218.1-2"/>
    <property type="match status" value="1"/>
</dbReference>
<gene>
    <name evidence="4" type="primary">hflD</name>
    <name evidence="5" type="ORF">TPSD3_07920</name>
</gene>
<dbReference type="SUPFAM" id="SSF101322">
    <property type="entry name" value="YcfC-like"/>
    <property type="match status" value="1"/>
</dbReference>
<dbReference type="InterPro" id="IPR035932">
    <property type="entry name" value="HflD-like_sf"/>
</dbReference>
<evidence type="ECO:0000313" key="5">
    <source>
        <dbReference type="EMBL" id="OUD14245.1"/>
    </source>
</evidence>
<dbReference type="RefSeq" id="WP_086488027.1">
    <property type="nucleotide sequence ID" value="NZ_MSLT01000012.1"/>
</dbReference>
<sequence>MSIEESTLALAGVFQAAELVRSVARQGLVDQTPFESSLYSILQVNADSIVAVYGELSGLKCGLIALSRQLQRNDPTPESRKREMEAMRYALGAILLERKLSKRSDVLSRLGEGIEDIRAFAETRSVAHPEVVTQMARLYSNTLSTFDYRIQVSGEPRYLENTSNADKVRALLLAGVRSAVLWRQKGGTRLQLLFSRGKILRATQQFLEQINVVDRIIHPPRE</sequence>
<keyword evidence="1 4" id="KW-1003">Cell membrane</keyword>
<evidence type="ECO:0000313" key="6">
    <source>
        <dbReference type="Proteomes" id="UP000194798"/>
    </source>
</evidence>
<evidence type="ECO:0000256" key="3">
    <source>
        <dbReference type="ARBA" id="ARBA00023136"/>
    </source>
</evidence>
<dbReference type="OrthoDB" id="9788031at2"/>
<comment type="caution">
    <text evidence="5">The sequence shown here is derived from an EMBL/GenBank/DDBJ whole genome shotgun (WGS) entry which is preliminary data.</text>
</comment>
<evidence type="ECO:0000256" key="2">
    <source>
        <dbReference type="ARBA" id="ARBA00022490"/>
    </source>
</evidence>
<dbReference type="HAMAP" id="MF_00695">
    <property type="entry name" value="HflD_protein"/>
    <property type="match status" value="1"/>
</dbReference>
<protein>
    <recommendedName>
        <fullName evidence="4">High frequency lysogenization protein HflD homolog</fullName>
    </recommendedName>
</protein>
<keyword evidence="3 4" id="KW-0472">Membrane</keyword>
<keyword evidence="6" id="KW-1185">Reference proteome</keyword>
<comment type="similarity">
    <text evidence="4">Belongs to the HflD family.</text>
</comment>
<evidence type="ECO:0000256" key="1">
    <source>
        <dbReference type="ARBA" id="ARBA00022475"/>
    </source>
</evidence>
<dbReference type="AlphaFoldDB" id="A0A251X8I7"/>
<accession>A0A251X8I7</accession>
<organism evidence="5 6">
    <name type="scientific">Thioflexithrix psekupsensis</name>
    <dbReference type="NCBI Taxonomy" id="1570016"/>
    <lineage>
        <taxon>Bacteria</taxon>
        <taxon>Pseudomonadati</taxon>
        <taxon>Pseudomonadota</taxon>
        <taxon>Gammaproteobacteria</taxon>
        <taxon>Thiotrichales</taxon>
        <taxon>Thioflexithrix</taxon>
    </lineage>
</organism>